<dbReference type="PANTHER" id="PTHR16484">
    <property type="entry name" value="PARTITIONING DEFECTIVE 3 RELATED"/>
    <property type="match status" value="1"/>
</dbReference>
<evidence type="ECO:0000259" key="1">
    <source>
        <dbReference type="PROSITE" id="PS50106"/>
    </source>
</evidence>
<name>A0A060ZDV1_ONCMY</name>
<proteinExistence type="predicted"/>
<dbReference type="Pfam" id="PF00595">
    <property type="entry name" value="PDZ"/>
    <property type="match status" value="1"/>
</dbReference>
<dbReference type="PaxDb" id="8022-A0A060ZDV1"/>
<dbReference type="GO" id="GO:0051660">
    <property type="term" value="P:establishment of centrosome localization"/>
    <property type="evidence" value="ECO:0007669"/>
    <property type="project" value="TreeGrafter"/>
</dbReference>
<sequence>GLYQGLGLYLRGWGYISGPGAGVLSGAGVISQVQGLGLYHRAVAGKAEETTSERNSANLVLTLILNSTLGLFLIKSLVVCVSVSRSRGSGLHSGDQGLVCPRSWSYPGQEHPAARGRRQDGRLQSGDRILEVNGVDISRRSQEELVSMLRSTRQGDSVALLVARQEDVFLPRELVRVFSNTP</sequence>
<dbReference type="AlphaFoldDB" id="A0A060ZDV1"/>
<dbReference type="Gene3D" id="2.30.42.10">
    <property type="match status" value="1"/>
</dbReference>
<evidence type="ECO:0000313" key="2">
    <source>
        <dbReference type="EMBL" id="CDQ99824.1"/>
    </source>
</evidence>
<dbReference type="GO" id="GO:0008104">
    <property type="term" value="P:intracellular protein localization"/>
    <property type="evidence" value="ECO:0007669"/>
    <property type="project" value="TreeGrafter"/>
</dbReference>
<dbReference type="GO" id="GO:0035091">
    <property type="term" value="F:phosphatidylinositol binding"/>
    <property type="evidence" value="ECO:0007669"/>
    <property type="project" value="TreeGrafter"/>
</dbReference>
<feature type="domain" description="PDZ" evidence="1">
    <location>
        <begin position="112"/>
        <end position="164"/>
    </location>
</feature>
<reference evidence="2" key="1">
    <citation type="journal article" date="2014" name="Nat. Commun.">
        <title>The rainbow trout genome provides novel insights into evolution after whole-genome duplication in vertebrates.</title>
        <authorList>
            <person name="Berthelot C."/>
            <person name="Brunet F."/>
            <person name="Chalopin D."/>
            <person name="Juanchich A."/>
            <person name="Bernard M."/>
            <person name="Noel B."/>
            <person name="Bento P."/>
            <person name="Da Silva C."/>
            <person name="Labadie K."/>
            <person name="Alberti A."/>
            <person name="Aury J.M."/>
            <person name="Louis A."/>
            <person name="Dehais P."/>
            <person name="Bardou P."/>
            <person name="Montfort J."/>
            <person name="Klopp C."/>
            <person name="Cabau C."/>
            <person name="Gaspin C."/>
            <person name="Thorgaard G.H."/>
            <person name="Boussaha M."/>
            <person name="Quillet E."/>
            <person name="Guyomard R."/>
            <person name="Galiana D."/>
            <person name="Bobe J."/>
            <person name="Volff J.N."/>
            <person name="Genet C."/>
            <person name="Wincker P."/>
            <person name="Jaillon O."/>
            <person name="Roest Crollius H."/>
            <person name="Guiguen Y."/>
        </authorList>
    </citation>
    <scope>NUCLEOTIDE SEQUENCE [LARGE SCALE GENOMIC DNA]</scope>
</reference>
<accession>A0A060ZDV1</accession>
<protein>
    <recommendedName>
        <fullName evidence="1">PDZ domain-containing protein</fullName>
    </recommendedName>
</protein>
<dbReference type="Proteomes" id="UP000193380">
    <property type="component" value="Unassembled WGS sequence"/>
</dbReference>
<dbReference type="GO" id="GO:0030010">
    <property type="term" value="P:establishment of cell polarity"/>
    <property type="evidence" value="ECO:0007669"/>
    <property type="project" value="TreeGrafter"/>
</dbReference>
<dbReference type="PANTHER" id="PTHR16484:SF4">
    <property type="entry name" value="PARTITIONING DEFECTIVE 3 HOMOLOG B"/>
    <property type="match status" value="1"/>
</dbReference>
<gene>
    <name evidence="2" type="ORF">GSONMT00016357001</name>
</gene>
<dbReference type="GO" id="GO:0005938">
    <property type="term" value="C:cell cortex"/>
    <property type="evidence" value="ECO:0007669"/>
    <property type="project" value="TreeGrafter"/>
</dbReference>
<dbReference type="GO" id="GO:0045197">
    <property type="term" value="P:establishment or maintenance of epithelial cell apical/basal polarity"/>
    <property type="evidence" value="ECO:0007669"/>
    <property type="project" value="TreeGrafter"/>
</dbReference>
<organism evidence="2 3">
    <name type="scientific">Oncorhynchus mykiss</name>
    <name type="common">Rainbow trout</name>
    <name type="synonym">Salmo gairdneri</name>
    <dbReference type="NCBI Taxonomy" id="8022"/>
    <lineage>
        <taxon>Eukaryota</taxon>
        <taxon>Metazoa</taxon>
        <taxon>Chordata</taxon>
        <taxon>Craniata</taxon>
        <taxon>Vertebrata</taxon>
        <taxon>Euteleostomi</taxon>
        <taxon>Actinopterygii</taxon>
        <taxon>Neopterygii</taxon>
        <taxon>Teleostei</taxon>
        <taxon>Protacanthopterygii</taxon>
        <taxon>Salmoniformes</taxon>
        <taxon>Salmonidae</taxon>
        <taxon>Salmoninae</taxon>
        <taxon>Oncorhynchus</taxon>
    </lineage>
</organism>
<dbReference type="STRING" id="8022.A0A060ZDV1"/>
<dbReference type="PROSITE" id="PS50106">
    <property type="entry name" value="PDZ"/>
    <property type="match status" value="1"/>
</dbReference>
<dbReference type="InterPro" id="IPR052213">
    <property type="entry name" value="PAR3"/>
</dbReference>
<evidence type="ECO:0000313" key="3">
    <source>
        <dbReference type="Proteomes" id="UP000193380"/>
    </source>
</evidence>
<dbReference type="EMBL" id="FR950390">
    <property type="protein sequence ID" value="CDQ99824.1"/>
    <property type="molecule type" value="Genomic_DNA"/>
</dbReference>
<dbReference type="InterPro" id="IPR036034">
    <property type="entry name" value="PDZ_sf"/>
</dbReference>
<dbReference type="GO" id="GO:0000226">
    <property type="term" value="P:microtubule cytoskeleton organization"/>
    <property type="evidence" value="ECO:0007669"/>
    <property type="project" value="TreeGrafter"/>
</dbReference>
<dbReference type="GO" id="GO:0007155">
    <property type="term" value="P:cell adhesion"/>
    <property type="evidence" value="ECO:0007669"/>
    <property type="project" value="TreeGrafter"/>
</dbReference>
<dbReference type="InterPro" id="IPR001478">
    <property type="entry name" value="PDZ"/>
</dbReference>
<dbReference type="SMART" id="SM00228">
    <property type="entry name" value="PDZ"/>
    <property type="match status" value="1"/>
</dbReference>
<feature type="non-terminal residue" evidence="2">
    <location>
        <position position="1"/>
    </location>
</feature>
<reference evidence="2" key="2">
    <citation type="submission" date="2014-03" db="EMBL/GenBank/DDBJ databases">
        <authorList>
            <person name="Genoscope - CEA"/>
        </authorList>
    </citation>
    <scope>NUCLEOTIDE SEQUENCE</scope>
</reference>
<dbReference type="GO" id="GO:0005912">
    <property type="term" value="C:adherens junction"/>
    <property type="evidence" value="ECO:0007669"/>
    <property type="project" value="TreeGrafter"/>
</dbReference>
<dbReference type="GO" id="GO:0043296">
    <property type="term" value="C:apical junction complex"/>
    <property type="evidence" value="ECO:0007669"/>
    <property type="project" value="TreeGrafter"/>
</dbReference>
<dbReference type="GO" id="GO:0016324">
    <property type="term" value="C:apical plasma membrane"/>
    <property type="evidence" value="ECO:0007669"/>
    <property type="project" value="TreeGrafter"/>
</dbReference>
<dbReference type="SUPFAM" id="SSF50156">
    <property type="entry name" value="PDZ domain-like"/>
    <property type="match status" value="1"/>
</dbReference>